<gene>
    <name evidence="1" type="ORF">TCIL3000_2_830</name>
</gene>
<reference evidence="1" key="1">
    <citation type="journal article" date="2012" name="Proc. Natl. Acad. Sci. U.S.A.">
        <title>Antigenic diversity is generated by distinct evolutionary mechanisms in African trypanosome species.</title>
        <authorList>
            <person name="Jackson A.P."/>
            <person name="Berry A."/>
            <person name="Aslett M."/>
            <person name="Allison H.C."/>
            <person name="Burton P."/>
            <person name="Vavrova-Anderson J."/>
            <person name="Brown R."/>
            <person name="Browne H."/>
            <person name="Corton N."/>
            <person name="Hauser H."/>
            <person name="Gamble J."/>
            <person name="Gilderthorp R."/>
            <person name="Marcello L."/>
            <person name="McQuillan J."/>
            <person name="Otto T.D."/>
            <person name="Quail M.A."/>
            <person name="Sanders M.J."/>
            <person name="van Tonder A."/>
            <person name="Ginger M.L."/>
            <person name="Field M.C."/>
            <person name="Barry J.D."/>
            <person name="Hertz-Fowler C."/>
            <person name="Berriman M."/>
        </authorList>
    </citation>
    <scope>NUCLEOTIDE SEQUENCE</scope>
    <source>
        <strain evidence="1">IL3000</strain>
    </source>
</reference>
<accession>G0UJF4</accession>
<dbReference type="VEuPathDB" id="TriTrypDB:TcIL3000_2_830"/>
<evidence type="ECO:0000313" key="1">
    <source>
        <dbReference type="EMBL" id="CCC89507.1"/>
    </source>
</evidence>
<dbReference type="EMBL" id="HE575315">
    <property type="protein sequence ID" value="CCC89507.1"/>
    <property type="molecule type" value="Genomic_DNA"/>
</dbReference>
<name>G0UJF4_TRYCI</name>
<dbReference type="AlphaFoldDB" id="G0UJF4"/>
<sequence>MGETMTEATNENLQILLTKLMGDRFCSGEISDVDACIQNFVPQSSDGSWIDRSLQRRGMKKCEPYQDAARRCMDDEKKQKSVFKAAAAFPSCREERKTLEMCRLHGKSDCEQEALDVLFCGMVGLVQKLREKQNHRQ</sequence>
<proteinExistence type="predicted"/>
<protein>
    <submittedName>
        <fullName evidence="1">Uncharacterized protein</fullName>
    </submittedName>
</protein>
<organism evidence="1">
    <name type="scientific">Trypanosoma congolense (strain IL3000)</name>
    <dbReference type="NCBI Taxonomy" id="1068625"/>
    <lineage>
        <taxon>Eukaryota</taxon>
        <taxon>Discoba</taxon>
        <taxon>Euglenozoa</taxon>
        <taxon>Kinetoplastea</taxon>
        <taxon>Metakinetoplastina</taxon>
        <taxon>Trypanosomatida</taxon>
        <taxon>Trypanosomatidae</taxon>
        <taxon>Trypanosoma</taxon>
        <taxon>Nannomonas</taxon>
    </lineage>
</organism>